<evidence type="ECO:0000313" key="2">
    <source>
        <dbReference type="Proteomes" id="UP001150581"/>
    </source>
</evidence>
<proteinExistence type="predicted"/>
<keyword evidence="2" id="KW-1185">Reference proteome</keyword>
<reference evidence="1" key="1">
    <citation type="submission" date="2022-07" db="EMBL/GenBank/DDBJ databases">
        <title>Phylogenomic reconstructions and comparative analyses of Kickxellomycotina fungi.</title>
        <authorList>
            <person name="Reynolds N.K."/>
            <person name="Stajich J.E."/>
            <person name="Barry K."/>
            <person name="Grigoriev I.V."/>
            <person name="Crous P."/>
            <person name="Smith M.E."/>
        </authorList>
    </citation>
    <scope>NUCLEOTIDE SEQUENCE</scope>
    <source>
        <strain evidence="1">Benny 63K</strain>
    </source>
</reference>
<organism evidence="1 2">
    <name type="scientific">Kickxella alabastrina</name>
    <dbReference type="NCBI Taxonomy" id="61397"/>
    <lineage>
        <taxon>Eukaryota</taxon>
        <taxon>Fungi</taxon>
        <taxon>Fungi incertae sedis</taxon>
        <taxon>Zoopagomycota</taxon>
        <taxon>Kickxellomycotina</taxon>
        <taxon>Kickxellomycetes</taxon>
        <taxon>Kickxellales</taxon>
        <taxon>Kickxellaceae</taxon>
        <taxon>Kickxella</taxon>
    </lineage>
</organism>
<name>A0ACC1IVM3_9FUNG</name>
<dbReference type="EMBL" id="JANBPG010000018">
    <property type="protein sequence ID" value="KAJ1901724.1"/>
    <property type="molecule type" value="Genomic_DNA"/>
</dbReference>
<sequence>MPASTSQLSKLPPSVRLAPATEKDVGLILWFIKQLALYEKAPEQVEATESLLRKNLFGARPYAEVIIAYVSIKKSNDPTAMDVEEKPAGFALFFHNFSTWVGRPGLYLEDLFVCSEYRGLGIGKMLLVQLAKIAKERECGRLEWVVIDWNEPAIQFYLSLGAKQMKEWIINRVSGKALEDMSNM</sequence>
<accession>A0ACC1IVM3</accession>
<evidence type="ECO:0000313" key="1">
    <source>
        <dbReference type="EMBL" id="KAJ1901724.1"/>
    </source>
</evidence>
<comment type="caution">
    <text evidence="1">The sequence shown here is derived from an EMBL/GenBank/DDBJ whole genome shotgun (WGS) entry which is preliminary data.</text>
</comment>
<protein>
    <submittedName>
        <fullName evidence="1">Acetyltransferase</fullName>
    </submittedName>
</protein>
<dbReference type="Proteomes" id="UP001150581">
    <property type="component" value="Unassembled WGS sequence"/>
</dbReference>
<gene>
    <name evidence="1" type="primary">ats1</name>
    <name evidence="1" type="ORF">LPJ66_000573</name>
</gene>